<dbReference type="PRINTS" id="PR00249">
    <property type="entry name" value="GPCRSECRETIN"/>
</dbReference>
<dbReference type="Pfam" id="PF16489">
    <property type="entry name" value="GAIN"/>
    <property type="match status" value="1"/>
</dbReference>
<evidence type="ECO:0000256" key="3">
    <source>
        <dbReference type="ARBA" id="ARBA00022692"/>
    </source>
</evidence>
<dbReference type="Gene3D" id="1.25.40.610">
    <property type="match status" value="1"/>
</dbReference>
<keyword evidence="4 8" id="KW-1133">Transmembrane helix</keyword>
<feature type="compositionally biased region" description="Basic and acidic residues" evidence="7">
    <location>
        <begin position="999"/>
        <end position="1025"/>
    </location>
</feature>
<dbReference type="InterPro" id="IPR032471">
    <property type="entry name" value="AGRL2-4_GAIN_subdom_A"/>
</dbReference>
<evidence type="ECO:0000256" key="2">
    <source>
        <dbReference type="ARBA" id="ARBA00022475"/>
    </source>
</evidence>
<dbReference type="InterPro" id="IPR000203">
    <property type="entry name" value="GPS"/>
</dbReference>
<keyword evidence="2" id="KW-1003">Cell membrane</keyword>
<evidence type="ECO:0000259" key="10">
    <source>
        <dbReference type="PROSITE" id="PS50261"/>
    </source>
</evidence>
<dbReference type="Proteomes" id="UP001164746">
    <property type="component" value="Chromosome 6"/>
</dbReference>
<dbReference type="PROSITE" id="PS50261">
    <property type="entry name" value="G_PROTEIN_RECEP_F2_4"/>
    <property type="match status" value="1"/>
</dbReference>
<dbReference type="CDD" id="cd15040">
    <property type="entry name" value="7tmB2_Adhesion"/>
    <property type="match status" value="1"/>
</dbReference>
<dbReference type="InterPro" id="IPR000832">
    <property type="entry name" value="GPCR_2_secretin-like"/>
</dbReference>
<dbReference type="PROSITE" id="PS50221">
    <property type="entry name" value="GAIN_B"/>
    <property type="match status" value="1"/>
</dbReference>
<evidence type="ECO:0000313" key="11">
    <source>
        <dbReference type="EMBL" id="WAR08217.1"/>
    </source>
</evidence>
<reference evidence="11" key="1">
    <citation type="submission" date="2022-11" db="EMBL/GenBank/DDBJ databases">
        <title>Centuries of genome instability and evolution in soft-shell clam transmissible cancer (bioRxiv).</title>
        <authorList>
            <person name="Hart S.F.M."/>
            <person name="Yonemitsu M.A."/>
            <person name="Giersch R.M."/>
            <person name="Beal B.F."/>
            <person name="Arriagada G."/>
            <person name="Davis B.W."/>
            <person name="Ostrander E.A."/>
            <person name="Goff S.P."/>
            <person name="Metzger M.J."/>
        </authorList>
    </citation>
    <scope>NUCLEOTIDE SEQUENCE</scope>
    <source>
        <strain evidence="11">MELC-2E11</strain>
        <tissue evidence="11">Siphon/mantle</tissue>
    </source>
</reference>
<gene>
    <name evidence="11" type="ORF">MAR_018175</name>
</gene>
<dbReference type="InterPro" id="IPR017981">
    <property type="entry name" value="GPCR_2-like_7TM"/>
</dbReference>
<feature type="transmembrane region" description="Helical" evidence="8">
    <location>
        <begin position="868"/>
        <end position="889"/>
    </location>
</feature>
<protein>
    <submittedName>
        <fullName evidence="11">AGRL2-like protein</fullName>
    </submittedName>
</protein>
<feature type="compositionally biased region" description="Polar residues" evidence="7">
    <location>
        <begin position="926"/>
        <end position="949"/>
    </location>
</feature>
<dbReference type="SMART" id="SM00303">
    <property type="entry name" value="GPS"/>
    <property type="match status" value="1"/>
</dbReference>
<feature type="region of interest" description="Disordered" evidence="7">
    <location>
        <begin position="511"/>
        <end position="539"/>
    </location>
</feature>
<accession>A0ABY7EH72</accession>
<evidence type="ECO:0000259" key="9">
    <source>
        <dbReference type="PROSITE" id="PS50221"/>
    </source>
</evidence>
<evidence type="ECO:0000256" key="8">
    <source>
        <dbReference type="SAM" id="Phobius"/>
    </source>
</evidence>
<feature type="non-terminal residue" evidence="11">
    <location>
        <position position="1"/>
    </location>
</feature>
<feature type="transmembrane region" description="Helical" evidence="8">
    <location>
        <begin position="823"/>
        <end position="847"/>
    </location>
</feature>
<evidence type="ECO:0000256" key="5">
    <source>
        <dbReference type="ARBA" id="ARBA00023136"/>
    </source>
</evidence>
<comment type="subcellular location">
    <subcellularLocation>
        <location evidence="1">Cell membrane</location>
        <topology evidence="1">Multi-pass membrane protein</topology>
    </subcellularLocation>
</comment>
<dbReference type="PANTHER" id="PTHR12011:SF347">
    <property type="entry name" value="FI21270P1-RELATED"/>
    <property type="match status" value="1"/>
</dbReference>
<name>A0ABY7EH72_MYAAR</name>
<dbReference type="EMBL" id="CP111017">
    <property type="protein sequence ID" value="WAR08217.1"/>
    <property type="molecule type" value="Genomic_DNA"/>
</dbReference>
<feature type="region of interest" description="Disordered" evidence="7">
    <location>
        <begin position="926"/>
        <end position="955"/>
    </location>
</feature>
<keyword evidence="12" id="KW-1185">Reference proteome</keyword>
<evidence type="ECO:0000256" key="7">
    <source>
        <dbReference type="SAM" id="MobiDB-lite"/>
    </source>
</evidence>
<evidence type="ECO:0000256" key="4">
    <source>
        <dbReference type="ARBA" id="ARBA00022989"/>
    </source>
</evidence>
<keyword evidence="6" id="KW-1015">Disulfide bond</keyword>
<dbReference type="Gene3D" id="1.20.1070.10">
    <property type="entry name" value="Rhodopsin 7-helix transmembrane proteins"/>
    <property type="match status" value="1"/>
</dbReference>
<feature type="domain" description="G-protein coupled receptors family 2 profile 2" evidence="10">
    <location>
        <begin position="678"/>
        <end position="919"/>
    </location>
</feature>
<dbReference type="Gene3D" id="2.60.220.50">
    <property type="match status" value="1"/>
</dbReference>
<feature type="transmembrane region" description="Helical" evidence="8">
    <location>
        <begin position="680"/>
        <end position="702"/>
    </location>
</feature>
<dbReference type="Pfam" id="PF01825">
    <property type="entry name" value="GPS"/>
    <property type="match status" value="1"/>
</dbReference>
<feature type="domain" description="GAIN-B" evidence="9">
    <location>
        <begin position="500"/>
        <end position="670"/>
    </location>
</feature>
<keyword evidence="5 8" id="KW-0472">Membrane</keyword>
<feature type="transmembrane region" description="Helical" evidence="8">
    <location>
        <begin position="714"/>
        <end position="733"/>
    </location>
</feature>
<proteinExistence type="predicted"/>
<dbReference type="InterPro" id="IPR046338">
    <property type="entry name" value="GAIN_dom_sf"/>
</dbReference>
<feature type="transmembrane region" description="Helical" evidence="8">
    <location>
        <begin position="745"/>
        <end position="775"/>
    </location>
</feature>
<dbReference type="Pfam" id="PF00002">
    <property type="entry name" value="7tm_2"/>
    <property type="match status" value="1"/>
</dbReference>
<evidence type="ECO:0000256" key="1">
    <source>
        <dbReference type="ARBA" id="ARBA00004651"/>
    </source>
</evidence>
<feature type="region of interest" description="Disordered" evidence="7">
    <location>
        <begin position="993"/>
        <end position="1034"/>
    </location>
</feature>
<organism evidence="11 12">
    <name type="scientific">Mya arenaria</name>
    <name type="common">Soft-shell clam</name>
    <dbReference type="NCBI Taxonomy" id="6604"/>
    <lineage>
        <taxon>Eukaryota</taxon>
        <taxon>Metazoa</taxon>
        <taxon>Spiralia</taxon>
        <taxon>Lophotrochozoa</taxon>
        <taxon>Mollusca</taxon>
        <taxon>Bivalvia</taxon>
        <taxon>Autobranchia</taxon>
        <taxon>Heteroconchia</taxon>
        <taxon>Euheterodonta</taxon>
        <taxon>Imparidentia</taxon>
        <taxon>Neoheterodontei</taxon>
        <taxon>Myida</taxon>
        <taxon>Myoidea</taxon>
        <taxon>Myidae</taxon>
        <taxon>Mya</taxon>
    </lineage>
</organism>
<dbReference type="PANTHER" id="PTHR12011">
    <property type="entry name" value="ADHESION G-PROTEIN COUPLED RECEPTOR"/>
    <property type="match status" value="1"/>
</dbReference>
<evidence type="ECO:0000313" key="12">
    <source>
        <dbReference type="Proteomes" id="UP001164746"/>
    </source>
</evidence>
<sequence length="1194" mass="132730">EVTLTLNPDFIITEEDRRGSFELRCAVNATKTSTVTGVTKPSLAVVPEQLMYHGHIDISCKLTFFCSENKSSFNSTLRIFHAESGDVILKSSSVGFDHNSSCRLLTTGNIADVAYQYNTTTEDGIRGRVVFFCDATLTQTPFKNMRSTSTWNSSCKTTSDDCLPPEMCIEDCEDMTCRCPHTHYLSNGVCKPVVKMGSQCTGEGQCEGLMSRCGPQDPENTEPCPEDKSFLHYPEGNACYKLVSVNYTEDVWSACAGKRERPLSFNVQGGRKFLHERLWTYGLYSESLPESLVEAGPKCGLSLVYNESDFRYQEGPECSENETVNIKDVDDEGRFWNYTEGGTQLKQECKPGYTGSITRDCRKDGVFLLPYYNCTWAVLKDLSEQLANGTVTGAEALANLTASVTDGNRTLYIGDLLQAQNILEAVVSENSTFTNDSIYDFLETASFLIDDEANGEQWQSSIQNTNEGAESLLSVLDDFAVRLSDSLASSTITQDTVTKPNIVLTYSSVADTDEDSPPLQFPSSESRNSPGDEWQSEPHSSVNINLKALKGGNVSTFVGLVYKNLSQAVPTKLEGQEDNETRITISSQVLSLHLLPHAPVKLDPEIQLNFKRFEETNGTRFNDFCAFWNTTTESWSTSGCHVVSSNGSQVQCACNHLTNFALLMSPYKSTNEVLQKISMVITYIGCGLSILALIVTIALHAFYWKILRSERESLTMCLCVVLVLANILFLAGIGQTENQTVCRWIAVSLHVVFLTVFFTMLSFGLYVYFAVAVVFKSGKYKLVVLFLVAFVPPIAVVLTAASISKLEGYGTKASCWLDVDHWMFWTFAGPAAFVILVNGIIILIVLVKMCGTQAAKNKDALDRIKMTITALSVLLPLMGLGWVFGLFAVNKKTQWFQIVFCFFNALQGVFIFIFHCLLNKQKRMATGTQDSSSDNTKGTYTSETGTIEQSEARERTTSVKLEDVRLELKERMAELFTADGEVISGRQLLHKHKGSTEGVHTDKGLSLHKDSSKIHNEPSKYHSNSEETTFSNDCNPFIPTENTIEKESLELSTKVDRYVTNGDDSNRFVKDCDSISHISQLKDSNKSDVLEILNNTNNDDLHHDTSIEGHSQLDASDDEELKSDNLNGNHTAKEKLRTIDAKEAVDQTIESENLYDNVKTRIFTDGTFDAIEDEKKEKAFDQNESNETALHRIL</sequence>
<feature type="transmembrane region" description="Helical" evidence="8">
    <location>
        <begin position="895"/>
        <end position="918"/>
    </location>
</feature>
<dbReference type="InterPro" id="IPR057244">
    <property type="entry name" value="GAIN_B"/>
</dbReference>
<keyword evidence="3 8" id="KW-0812">Transmembrane</keyword>
<feature type="transmembrane region" description="Helical" evidence="8">
    <location>
        <begin position="782"/>
        <end position="803"/>
    </location>
</feature>
<evidence type="ECO:0000256" key="6">
    <source>
        <dbReference type="ARBA" id="ARBA00023157"/>
    </source>
</evidence>